<accession>A0A0R1KRH9</accession>
<dbReference type="PANTHER" id="PTHR30012:SF0">
    <property type="entry name" value="TYPE II SECRETION SYSTEM PROTEIN F-RELATED"/>
    <property type="match status" value="1"/>
</dbReference>
<proteinExistence type="inferred from homology"/>
<dbReference type="InterPro" id="IPR042094">
    <property type="entry name" value="T2SS_GspF_sf"/>
</dbReference>
<keyword evidence="3" id="KW-1003">Cell membrane</keyword>
<keyword evidence="6 7" id="KW-0472">Membrane</keyword>
<protein>
    <submittedName>
        <fullName evidence="9">ComG operon protein 2</fullName>
    </submittedName>
</protein>
<feature type="transmembrane region" description="Helical" evidence="7">
    <location>
        <begin position="141"/>
        <end position="167"/>
    </location>
</feature>
<dbReference type="STRING" id="1423788.FC78_GL001464"/>
<dbReference type="GO" id="GO:0005886">
    <property type="term" value="C:plasma membrane"/>
    <property type="evidence" value="ECO:0007669"/>
    <property type="project" value="UniProtKB-SubCell"/>
</dbReference>
<dbReference type="PRINTS" id="PR00812">
    <property type="entry name" value="BCTERIALGSPF"/>
</dbReference>
<comment type="similarity">
    <text evidence="2">Belongs to the GSP F family.</text>
</comment>
<evidence type="ECO:0000259" key="8">
    <source>
        <dbReference type="Pfam" id="PF00482"/>
    </source>
</evidence>
<evidence type="ECO:0000256" key="7">
    <source>
        <dbReference type="SAM" id="Phobius"/>
    </source>
</evidence>
<feature type="transmembrane region" description="Helical" evidence="7">
    <location>
        <begin position="107"/>
        <end position="129"/>
    </location>
</feature>
<dbReference type="EMBL" id="AZDY01000036">
    <property type="protein sequence ID" value="KRK83508.1"/>
    <property type="molecule type" value="Genomic_DNA"/>
</dbReference>
<evidence type="ECO:0000256" key="2">
    <source>
        <dbReference type="ARBA" id="ARBA00005745"/>
    </source>
</evidence>
<dbReference type="RefSeq" id="WP_234032520.1">
    <property type="nucleotide sequence ID" value="NZ_AZDY01000036.1"/>
</dbReference>
<reference evidence="9 10" key="1">
    <citation type="journal article" date="2015" name="Genome Announc.">
        <title>Expanding the biotechnology potential of lactobacilli through comparative genomics of 213 strains and associated genera.</title>
        <authorList>
            <person name="Sun Z."/>
            <person name="Harris H.M."/>
            <person name="McCann A."/>
            <person name="Guo C."/>
            <person name="Argimon S."/>
            <person name="Zhang W."/>
            <person name="Yang X."/>
            <person name="Jeffery I.B."/>
            <person name="Cooney J.C."/>
            <person name="Kagawa T.F."/>
            <person name="Liu W."/>
            <person name="Song Y."/>
            <person name="Salvetti E."/>
            <person name="Wrobel A."/>
            <person name="Rasinkangas P."/>
            <person name="Parkhill J."/>
            <person name="Rea M.C."/>
            <person name="O'Sullivan O."/>
            <person name="Ritari J."/>
            <person name="Douillard F.P."/>
            <person name="Paul Ross R."/>
            <person name="Yang R."/>
            <person name="Briner A.E."/>
            <person name="Felis G.E."/>
            <person name="de Vos W.M."/>
            <person name="Barrangou R."/>
            <person name="Klaenhammer T.R."/>
            <person name="Caufield P.W."/>
            <person name="Cui Y."/>
            <person name="Zhang H."/>
            <person name="O'Toole P.W."/>
        </authorList>
    </citation>
    <scope>NUCLEOTIDE SEQUENCE [LARGE SCALE GENOMIC DNA]</scope>
    <source>
        <strain evidence="9 10">DSM 19674</strain>
    </source>
</reference>
<name>A0A0R1KRH9_9LACO</name>
<keyword evidence="10" id="KW-1185">Reference proteome</keyword>
<organism evidence="9 10">
    <name type="scientific">Companilactobacillus bobalius DSM 19674</name>
    <dbReference type="NCBI Taxonomy" id="1423788"/>
    <lineage>
        <taxon>Bacteria</taxon>
        <taxon>Bacillati</taxon>
        <taxon>Bacillota</taxon>
        <taxon>Bacilli</taxon>
        <taxon>Lactobacillales</taxon>
        <taxon>Lactobacillaceae</taxon>
        <taxon>Companilactobacillus</taxon>
        <taxon>Companilactobacillus bobalius</taxon>
    </lineage>
</organism>
<evidence type="ECO:0000256" key="5">
    <source>
        <dbReference type="ARBA" id="ARBA00022989"/>
    </source>
</evidence>
<evidence type="ECO:0000256" key="6">
    <source>
        <dbReference type="ARBA" id="ARBA00023136"/>
    </source>
</evidence>
<feature type="transmembrane region" description="Helical" evidence="7">
    <location>
        <begin position="300"/>
        <end position="321"/>
    </location>
</feature>
<dbReference type="InterPro" id="IPR018076">
    <property type="entry name" value="T2SS_GspF_dom"/>
</dbReference>
<dbReference type="PATRIC" id="fig|1423788.3.peg.1510"/>
<feature type="domain" description="Type II secretion system protein GspF" evidence="8">
    <location>
        <begin position="201"/>
        <end position="319"/>
    </location>
</feature>
<keyword evidence="4 7" id="KW-0812">Transmembrane</keyword>
<evidence type="ECO:0000256" key="4">
    <source>
        <dbReference type="ARBA" id="ARBA00022692"/>
    </source>
</evidence>
<dbReference type="InterPro" id="IPR003004">
    <property type="entry name" value="GspF/PilC"/>
</dbReference>
<evidence type="ECO:0000313" key="9">
    <source>
        <dbReference type="EMBL" id="KRK83508.1"/>
    </source>
</evidence>
<dbReference type="Pfam" id="PF00482">
    <property type="entry name" value="T2SSF"/>
    <property type="match status" value="2"/>
</dbReference>
<dbReference type="PANTHER" id="PTHR30012">
    <property type="entry name" value="GENERAL SECRETION PATHWAY PROTEIN"/>
    <property type="match status" value="1"/>
</dbReference>
<comment type="caution">
    <text evidence="9">The sequence shown here is derived from an EMBL/GenBank/DDBJ whole genome shotgun (WGS) entry which is preliminary data.</text>
</comment>
<gene>
    <name evidence="9" type="ORF">FC78_GL001464</name>
</gene>
<dbReference type="Gene3D" id="1.20.81.30">
    <property type="entry name" value="Type II secretion system (T2SS), domain F"/>
    <property type="match status" value="2"/>
</dbReference>
<dbReference type="AlphaFoldDB" id="A0A0R1KRH9"/>
<feature type="domain" description="Type II secretion system protein GspF" evidence="8">
    <location>
        <begin position="16"/>
        <end position="131"/>
    </location>
</feature>
<dbReference type="Proteomes" id="UP000051515">
    <property type="component" value="Unassembled WGS sequence"/>
</dbReference>
<keyword evidence="5 7" id="KW-1133">Transmembrane helix</keyword>
<comment type="subcellular location">
    <subcellularLocation>
        <location evidence="1">Cell membrane</location>
        <topology evidence="1">Multi-pass membrane protein</topology>
    </subcellularLocation>
</comment>
<sequence length="328" mass="36826">MVKKFSTAKKAEYLILISKLLKNGFSLSDSINCLRLLDDEKSVFDLIYQDLQQGKMISQSLIHFKLPAVIYNQLIIAQNHGRLAQALEQTGVLLQSQSKQKNKFKELLAYPAFILMFLITMLIGMKLYIVPQLAVAGGSQAIDLFLGLILLVLLLITLSIFSLAIFLRKKDEYDRALFLVKLPFVGKIYQSFFHFLILQGLGMQLANGMNLQSICENNNHFQKGSIQEHLATKFINNLISGKSLLTLVEKEPLLPKQLQIILQAGESGTALAQDILLMSELKFEETQRNLKKLLGLVQPILFAVIAIVIVVTYLIVLLPIYGMMKGIS</sequence>
<evidence type="ECO:0000256" key="1">
    <source>
        <dbReference type="ARBA" id="ARBA00004651"/>
    </source>
</evidence>
<evidence type="ECO:0000256" key="3">
    <source>
        <dbReference type="ARBA" id="ARBA00022475"/>
    </source>
</evidence>
<evidence type="ECO:0000313" key="10">
    <source>
        <dbReference type="Proteomes" id="UP000051515"/>
    </source>
</evidence>